<evidence type="ECO:0000256" key="7">
    <source>
        <dbReference type="ARBA" id="ARBA00022679"/>
    </source>
</evidence>
<evidence type="ECO:0000256" key="1">
    <source>
        <dbReference type="ARBA" id="ARBA00004514"/>
    </source>
</evidence>
<dbReference type="EC" id="2.7.4.2" evidence="3"/>
<comment type="pathway">
    <text evidence="2">Isoprenoid biosynthesis; isopentenyl diphosphate biosynthesis via mevalonate pathway; isopentenyl diphosphate from (R)-mevalonate: step 2/3.</text>
</comment>
<keyword evidence="6" id="KW-0153">Cholesterol metabolism</keyword>
<keyword evidence="7" id="KW-0808">Transferase</keyword>
<evidence type="ECO:0000256" key="15">
    <source>
        <dbReference type="ARBA" id="ARBA00023166"/>
    </source>
</evidence>
<name>A0ABM1B5V6_LIMPO</name>
<keyword evidence="13" id="KW-0756">Sterol biosynthesis</keyword>
<reference evidence="19 20" key="1">
    <citation type="submission" date="2025-05" db="UniProtKB">
        <authorList>
            <consortium name="RefSeq"/>
        </authorList>
    </citation>
    <scope>IDENTIFICATION</scope>
    <source>
        <tissue evidence="19 20">Muscle</tissue>
    </source>
</reference>
<dbReference type="RefSeq" id="XP_022242696.1">
    <property type="nucleotide sequence ID" value="XM_022386988.1"/>
</dbReference>
<evidence type="ECO:0000256" key="9">
    <source>
        <dbReference type="ARBA" id="ARBA00022777"/>
    </source>
</evidence>
<evidence type="ECO:0000256" key="12">
    <source>
        <dbReference type="ARBA" id="ARBA00022955"/>
    </source>
</evidence>
<evidence type="ECO:0000313" key="20">
    <source>
        <dbReference type="RefSeq" id="XP_022242695.1"/>
    </source>
</evidence>
<keyword evidence="5" id="KW-0444">Lipid biosynthesis</keyword>
<gene>
    <name evidence="19 20 21" type="primary">LOC106460294</name>
</gene>
<evidence type="ECO:0000256" key="13">
    <source>
        <dbReference type="ARBA" id="ARBA00023011"/>
    </source>
</evidence>
<evidence type="ECO:0000256" key="5">
    <source>
        <dbReference type="ARBA" id="ARBA00022516"/>
    </source>
</evidence>
<dbReference type="RefSeq" id="XP_013775438.1">
    <property type="nucleotide sequence ID" value="XM_013919984.2"/>
</dbReference>
<evidence type="ECO:0000313" key="19">
    <source>
        <dbReference type="RefSeq" id="XP_013775438.1"/>
    </source>
</evidence>
<dbReference type="Proteomes" id="UP000694941">
    <property type="component" value="Unplaced"/>
</dbReference>
<keyword evidence="14" id="KW-0443">Lipid metabolism</keyword>
<dbReference type="PIRSF" id="PIRSF036639">
    <property type="entry name" value="PMK_anim"/>
    <property type="match status" value="1"/>
</dbReference>
<keyword evidence="9" id="KW-0418">Kinase</keyword>
<keyword evidence="16" id="KW-0753">Steroid metabolism</keyword>
<sequence>MDDCYIPAYNPVLILVLSGKRKSGKDFVAELLKERMGIQKSVIIRLSGPLKEQYAKEHQLDYSRLLDATEYKEFYRTDMILWGEEIRRKNPGYFCYHALLQQNADKKPVWIVSDARRKTDITFFRTNYPCATKTVRVSATLETRKSRGWVFTPGVDDVESECGLDDVQDWDFVIKNDGDDILLNDGIQPILDLGVKRISLDNV</sequence>
<evidence type="ECO:0000256" key="11">
    <source>
        <dbReference type="ARBA" id="ARBA00022840"/>
    </source>
</evidence>
<keyword evidence="12" id="KW-0752">Steroid biosynthesis</keyword>
<evidence type="ECO:0000256" key="6">
    <source>
        <dbReference type="ARBA" id="ARBA00022548"/>
    </source>
</evidence>
<dbReference type="InterPro" id="IPR027417">
    <property type="entry name" value="P-loop_NTPase"/>
</dbReference>
<evidence type="ECO:0000256" key="14">
    <source>
        <dbReference type="ARBA" id="ARBA00023098"/>
    </source>
</evidence>
<evidence type="ECO:0000256" key="17">
    <source>
        <dbReference type="ARBA" id="ARBA00034549"/>
    </source>
</evidence>
<dbReference type="PANTHER" id="PTHR13101:SF1">
    <property type="entry name" value="PHOSPHOMEVALONATE KINASE"/>
    <property type="match status" value="1"/>
</dbReference>
<keyword evidence="18" id="KW-1185">Reference proteome</keyword>
<dbReference type="Pfam" id="PF04275">
    <property type="entry name" value="P-mevalo_kinase"/>
    <property type="match status" value="1"/>
</dbReference>
<evidence type="ECO:0000256" key="4">
    <source>
        <dbReference type="ARBA" id="ARBA00022490"/>
    </source>
</evidence>
<accession>A0ABM1B5V6</accession>
<keyword evidence="4" id="KW-0963">Cytoplasm</keyword>
<evidence type="ECO:0000313" key="18">
    <source>
        <dbReference type="Proteomes" id="UP000694941"/>
    </source>
</evidence>
<dbReference type="SUPFAM" id="SSF52540">
    <property type="entry name" value="P-loop containing nucleoside triphosphate hydrolases"/>
    <property type="match status" value="1"/>
</dbReference>
<evidence type="ECO:0000256" key="8">
    <source>
        <dbReference type="ARBA" id="ARBA00022741"/>
    </source>
</evidence>
<evidence type="ECO:0000313" key="21">
    <source>
        <dbReference type="RefSeq" id="XP_022242696.1"/>
    </source>
</evidence>
<protein>
    <recommendedName>
        <fullName evidence="17">Phosphomevalonate kinase</fullName>
        <ecNumber evidence="3">2.7.4.2</ecNumber>
    </recommendedName>
</protein>
<proteinExistence type="predicted"/>
<keyword evidence="11" id="KW-0067">ATP-binding</keyword>
<keyword evidence="10" id="KW-0152">Cholesterol biosynthesis</keyword>
<comment type="subcellular location">
    <subcellularLocation>
        <location evidence="1">Cytoplasm</location>
        <location evidence="1">Cytosol</location>
    </subcellularLocation>
</comment>
<keyword evidence="8" id="KW-0547">Nucleotide-binding</keyword>
<dbReference type="NCBIfam" id="TIGR01223">
    <property type="entry name" value="Pmev_kin_anim"/>
    <property type="match status" value="1"/>
</dbReference>
<evidence type="ECO:0000256" key="2">
    <source>
        <dbReference type="ARBA" id="ARBA00005017"/>
    </source>
</evidence>
<evidence type="ECO:0000256" key="16">
    <source>
        <dbReference type="ARBA" id="ARBA00023221"/>
    </source>
</evidence>
<dbReference type="InterPro" id="IPR005919">
    <property type="entry name" value="Pmev_kin_anim"/>
</dbReference>
<dbReference type="RefSeq" id="XP_022242695.1">
    <property type="nucleotide sequence ID" value="XM_022386987.1"/>
</dbReference>
<dbReference type="GeneID" id="106460294"/>
<keyword evidence="15" id="KW-1207">Sterol metabolism</keyword>
<evidence type="ECO:0000256" key="3">
    <source>
        <dbReference type="ARBA" id="ARBA00012958"/>
    </source>
</evidence>
<dbReference type="PANTHER" id="PTHR13101">
    <property type="entry name" value="PHOSPHOMEVALONATE KINASE"/>
    <property type="match status" value="1"/>
</dbReference>
<evidence type="ECO:0000256" key="10">
    <source>
        <dbReference type="ARBA" id="ARBA00022778"/>
    </source>
</evidence>
<dbReference type="Gene3D" id="3.40.50.300">
    <property type="entry name" value="P-loop containing nucleotide triphosphate hydrolases"/>
    <property type="match status" value="1"/>
</dbReference>
<organism evidence="18 19">
    <name type="scientific">Limulus polyphemus</name>
    <name type="common">Atlantic horseshoe crab</name>
    <dbReference type="NCBI Taxonomy" id="6850"/>
    <lineage>
        <taxon>Eukaryota</taxon>
        <taxon>Metazoa</taxon>
        <taxon>Ecdysozoa</taxon>
        <taxon>Arthropoda</taxon>
        <taxon>Chelicerata</taxon>
        <taxon>Merostomata</taxon>
        <taxon>Xiphosura</taxon>
        <taxon>Limulidae</taxon>
        <taxon>Limulus</taxon>
    </lineage>
</organism>